<evidence type="ECO:0000313" key="2">
    <source>
        <dbReference type="EMBL" id="GAA54266.1"/>
    </source>
</evidence>
<name>G7YMT5_CLOSI</name>
<evidence type="ECO:0000256" key="1">
    <source>
        <dbReference type="SAM" id="MobiDB-lite"/>
    </source>
</evidence>
<dbReference type="Proteomes" id="UP000008909">
    <property type="component" value="Unassembled WGS sequence"/>
</dbReference>
<gene>
    <name evidence="2" type="ORF">CLF_113179</name>
</gene>
<organism evidence="2 3">
    <name type="scientific">Clonorchis sinensis</name>
    <name type="common">Chinese liver fluke</name>
    <dbReference type="NCBI Taxonomy" id="79923"/>
    <lineage>
        <taxon>Eukaryota</taxon>
        <taxon>Metazoa</taxon>
        <taxon>Spiralia</taxon>
        <taxon>Lophotrochozoa</taxon>
        <taxon>Platyhelminthes</taxon>
        <taxon>Trematoda</taxon>
        <taxon>Digenea</taxon>
        <taxon>Opisthorchiida</taxon>
        <taxon>Opisthorchiata</taxon>
        <taxon>Opisthorchiidae</taxon>
        <taxon>Clonorchis</taxon>
    </lineage>
</organism>
<reference key="2">
    <citation type="submission" date="2011-10" db="EMBL/GenBank/DDBJ databases">
        <title>The genome and transcriptome sequence of Clonorchis sinensis provide insights into the carcinogenic liver fluke.</title>
        <authorList>
            <person name="Wang X."/>
            <person name="Huang Y."/>
            <person name="Chen W."/>
            <person name="Liu H."/>
            <person name="Guo L."/>
            <person name="Chen Y."/>
            <person name="Luo F."/>
            <person name="Zhou W."/>
            <person name="Sun J."/>
            <person name="Mao Q."/>
            <person name="Liang P."/>
            <person name="Zhou C."/>
            <person name="Tian Y."/>
            <person name="Men J."/>
            <person name="Lv X."/>
            <person name="Huang L."/>
            <person name="Zhou J."/>
            <person name="Hu Y."/>
            <person name="Li R."/>
            <person name="Zhang F."/>
            <person name="Lei H."/>
            <person name="Li X."/>
            <person name="Hu X."/>
            <person name="Liang C."/>
            <person name="Xu J."/>
            <person name="Wu Z."/>
            <person name="Yu X."/>
        </authorList>
    </citation>
    <scope>NUCLEOTIDE SEQUENCE</scope>
    <source>
        <strain>Henan</strain>
    </source>
</reference>
<accession>G7YMT5</accession>
<keyword evidence="3" id="KW-1185">Reference proteome</keyword>
<sequence>MLCKLSRLIETLIRKLEKQAPPVAVHTNHQSAHLNSRLTLMCLPPFKPSASYSSASLMNVLVSVHPTYHTVPATVVDFCLESDFLRRVTQNDCWSIAERFRPLHLRSVRRCPRRSSLPICKCASIPAFISTQRVRRSTFKLSVERCASCVWRKLQRLSGNSYAFWMGQWQPAFGQYWVMIGCWVQIFDQSDLGLMPNRQASLFVANRAWDMLSGRSSTRLRAVKQDLCGILPNNYPFVILYLWREHTDCTVHGSKSAAGASFSQTLADANTRNAVTWTRVDKEISSLNEYLALSTPGPLAAKKVIQLSDAAIKTATAPLVDRRKTLERAVCIQKANPMIRRLSEDRPLDARKLCHSSSREEVRKRLPDGAISADPKLKAKPIVVIAPCAPESTPRQTTATPDSSFYSTAADPSNSKGSDALEEANLTWTERPKYVELSALLSITDDKGATVNSTPKLQTSWIGSDERCQVAKPTGKPTTCADVDIGEFCENRTTTETVKLPISSSTPSKVASLVVDTVVA</sequence>
<proteinExistence type="predicted"/>
<dbReference type="EMBL" id="DF143848">
    <property type="protein sequence ID" value="GAA54266.1"/>
    <property type="molecule type" value="Genomic_DNA"/>
</dbReference>
<dbReference type="AlphaFoldDB" id="G7YMT5"/>
<evidence type="ECO:0000313" key="3">
    <source>
        <dbReference type="Proteomes" id="UP000008909"/>
    </source>
</evidence>
<feature type="compositionally biased region" description="Polar residues" evidence="1">
    <location>
        <begin position="393"/>
        <end position="417"/>
    </location>
</feature>
<feature type="region of interest" description="Disordered" evidence="1">
    <location>
        <begin position="391"/>
        <end position="419"/>
    </location>
</feature>
<protein>
    <submittedName>
        <fullName evidence="2">Uncharacterized protein</fullName>
    </submittedName>
</protein>
<reference evidence="2" key="1">
    <citation type="journal article" date="2011" name="Genome Biol.">
        <title>The draft genome of the carcinogenic human liver fluke Clonorchis sinensis.</title>
        <authorList>
            <person name="Wang X."/>
            <person name="Chen W."/>
            <person name="Huang Y."/>
            <person name="Sun J."/>
            <person name="Men J."/>
            <person name="Liu H."/>
            <person name="Luo F."/>
            <person name="Guo L."/>
            <person name="Lv X."/>
            <person name="Deng C."/>
            <person name="Zhou C."/>
            <person name="Fan Y."/>
            <person name="Li X."/>
            <person name="Huang L."/>
            <person name="Hu Y."/>
            <person name="Liang C."/>
            <person name="Hu X."/>
            <person name="Xu J."/>
            <person name="Yu X."/>
        </authorList>
    </citation>
    <scope>NUCLEOTIDE SEQUENCE [LARGE SCALE GENOMIC DNA]</scope>
    <source>
        <strain evidence="2">Henan</strain>
    </source>
</reference>